<gene>
    <name evidence="2" type="ORF">EIKCOROL_00333</name>
</gene>
<evidence type="ECO:0000313" key="3">
    <source>
        <dbReference type="Proteomes" id="UP000005837"/>
    </source>
</evidence>
<dbReference type="HOGENOM" id="CLU_1882478_0_0_4"/>
<reference evidence="2 3" key="1">
    <citation type="submission" date="2009-01" db="EMBL/GenBank/DDBJ databases">
        <authorList>
            <person name="Fulton L."/>
            <person name="Clifton S."/>
            <person name="Chinwalla A.T."/>
            <person name="Mitreva M."/>
            <person name="Sodergren E."/>
            <person name="Weinstock G."/>
            <person name="Clifton S."/>
            <person name="Dooling D.J."/>
            <person name="Fulton B."/>
            <person name="Minx P."/>
            <person name="Pepin K.H."/>
            <person name="Johnson M."/>
            <person name="Bhonagiri V."/>
            <person name="Nash W.E."/>
            <person name="Mardis E.R."/>
            <person name="Wilson R.K."/>
        </authorList>
    </citation>
    <scope>NUCLEOTIDE SEQUENCE [LARGE SCALE GENOMIC DNA]</scope>
    <source>
        <strain evidence="2 3">ATCC 23834</strain>
    </source>
</reference>
<evidence type="ECO:0000313" key="2">
    <source>
        <dbReference type="EMBL" id="EEG24924.1"/>
    </source>
</evidence>
<feature type="compositionally biased region" description="Low complexity" evidence="1">
    <location>
        <begin position="24"/>
        <end position="36"/>
    </location>
</feature>
<feature type="region of interest" description="Disordered" evidence="1">
    <location>
        <begin position="1"/>
        <end position="36"/>
    </location>
</feature>
<sequence length="135" mass="14714">MLRDQAGSSMVKLANAKARHTENSSTKSHSISAKSEMDCEAAAAAEGTAARREALAGGLCRFGFGLAGLLDLLALREGLLLILTMGLPENLGWGKPNRAGRRNNDTKRRIIAVLPRGLRDSMEDRVCAKYRQDWF</sequence>
<accession>C0DSL0</accession>
<name>C0DSL0_EIKCO</name>
<proteinExistence type="predicted"/>
<protein>
    <submittedName>
        <fullName evidence="2">Uncharacterized protein</fullName>
    </submittedName>
</protein>
<organism evidence="2 3">
    <name type="scientific">Eikenella corrodens ATCC 23834</name>
    <dbReference type="NCBI Taxonomy" id="546274"/>
    <lineage>
        <taxon>Bacteria</taxon>
        <taxon>Pseudomonadati</taxon>
        <taxon>Pseudomonadota</taxon>
        <taxon>Betaproteobacteria</taxon>
        <taxon>Neisseriales</taxon>
        <taxon>Neisseriaceae</taxon>
        <taxon>Eikenella</taxon>
    </lineage>
</organism>
<comment type="caution">
    <text evidence="2">The sequence shown here is derived from an EMBL/GenBank/DDBJ whole genome shotgun (WGS) entry which is preliminary data.</text>
</comment>
<evidence type="ECO:0000256" key="1">
    <source>
        <dbReference type="SAM" id="MobiDB-lite"/>
    </source>
</evidence>
<dbReference type="AlphaFoldDB" id="C0DSL0"/>
<dbReference type="EMBL" id="ACEA01000006">
    <property type="protein sequence ID" value="EEG24924.1"/>
    <property type="molecule type" value="Genomic_DNA"/>
</dbReference>
<dbReference type="Proteomes" id="UP000005837">
    <property type="component" value="Unassembled WGS sequence"/>
</dbReference>